<comment type="subcellular location">
    <subcellularLocation>
        <location evidence="1">Membrane</location>
        <topology evidence="1">Single-pass membrane protein</topology>
    </subcellularLocation>
</comment>
<keyword evidence="2 5" id="KW-0812">Transmembrane</keyword>
<dbReference type="OrthoDB" id="9774900at2"/>
<keyword evidence="3 5" id="KW-1133">Transmembrane helix</keyword>
<dbReference type="Pfam" id="PF04228">
    <property type="entry name" value="Zn_peptidase"/>
    <property type="match status" value="1"/>
</dbReference>
<proteinExistence type="predicted"/>
<evidence type="ECO:0000256" key="4">
    <source>
        <dbReference type="ARBA" id="ARBA00023136"/>
    </source>
</evidence>
<gene>
    <name evidence="6" type="ORF">C7B64_13895</name>
</gene>
<name>A0A2T1C1W8_9CYAN</name>
<dbReference type="PANTHER" id="PTHR30168">
    <property type="entry name" value="PUTATIVE MEMBRANE PROTEIN YPFJ"/>
    <property type="match status" value="1"/>
</dbReference>
<organism evidence="6 7">
    <name type="scientific">Merismopedia glauca CCAP 1448/3</name>
    <dbReference type="NCBI Taxonomy" id="1296344"/>
    <lineage>
        <taxon>Bacteria</taxon>
        <taxon>Bacillati</taxon>
        <taxon>Cyanobacteriota</taxon>
        <taxon>Cyanophyceae</taxon>
        <taxon>Synechococcales</taxon>
        <taxon>Merismopediaceae</taxon>
        <taxon>Merismopedia</taxon>
    </lineage>
</organism>
<evidence type="ECO:0000313" key="6">
    <source>
        <dbReference type="EMBL" id="PSB02270.1"/>
    </source>
</evidence>
<dbReference type="PANTHER" id="PTHR30168:SF0">
    <property type="entry name" value="INNER MEMBRANE PROTEIN"/>
    <property type="match status" value="1"/>
</dbReference>
<keyword evidence="4 5" id="KW-0472">Membrane</keyword>
<feature type="transmembrane region" description="Helical" evidence="5">
    <location>
        <begin position="21"/>
        <end position="42"/>
    </location>
</feature>
<reference evidence="6 7" key="1">
    <citation type="submission" date="2018-02" db="EMBL/GenBank/DDBJ databases">
        <authorList>
            <person name="Cohen D.B."/>
            <person name="Kent A.D."/>
        </authorList>
    </citation>
    <scope>NUCLEOTIDE SEQUENCE [LARGE SCALE GENOMIC DNA]</scope>
    <source>
        <strain evidence="6 7">CCAP 1448/3</strain>
    </source>
</reference>
<dbReference type="InterPro" id="IPR007343">
    <property type="entry name" value="Uncharacterised_pept_Zn_put"/>
</dbReference>
<keyword evidence="7" id="KW-1185">Reference proteome</keyword>
<protein>
    <submittedName>
        <fullName evidence="6">Neutral zinc metallopeptidase</fullName>
    </submittedName>
</protein>
<reference evidence="6 7" key="2">
    <citation type="submission" date="2018-03" db="EMBL/GenBank/DDBJ databases">
        <title>The ancient ancestry and fast evolution of plastids.</title>
        <authorList>
            <person name="Moore K.R."/>
            <person name="Magnabosco C."/>
            <person name="Momper L."/>
            <person name="Gold D.A."/>
            <person name="Bosak T."/>
            <person name="Fournier G.P."/>
        </authorList>
    </citation>
    <scope>NUCLEOTIDE SEQUENCE [LARGE SCALE GENOMIC DNA]</scope>
    <source>
        <strain evidence="6 7">CCAP 1448/3</strain>
    </source>
</reference>
<dbReference type="Proteomes" id="UP000238762">
    <property type="component" value="Unassembled WGS sequence"/>
</dbReference>
<evidence type="ECO:0000256" key="1">
    <source>
        <dbReference type="ARBA" id="ARBA00004167"/>
    </source>
</evidence>
<dbReference type="GO" id="GO:0016020">
    <property type="term" value="C:membrane"/>
    <property type="evidence" value="ECO:0007669"/>
    <property type="project" value="UniProtKB-SubCell"/>
</dbReference>
<dbReference type="EMBL" id="PVWJ01000066">
    <property type="protein sequence ID" value="PSB02270.1"/>
    <property type="molecule type" value="Genomic_DNA"/>
</dbReference>
<evidence type="ECO:0000256" key="5">
    <source>
        <dbReference type="SAM" id="Phobius"/>
    </source>
</evidence>
<evidence type="ECO:0000256" key="2">
    <source>
        <dbReference type="ARBA" id="ARBA00022692"/>
    </source>
</evidence>
<comment type="caution">
    <text evidence="6">The sequence shown here is derived from an EMBL/GenBank/DDBJ whole genome shotgun (WGS) entry which is preliminary data.</text>
</comment>
<dbReference type="RefSeq" id="WP_106289258.1">
    <property type="nucleotide sequence ID" value="NZ_CAWNTC010000081.1"/>
</dbReference>
<evidence type="ECO:0000313" key="7">
    <source>
        <dbReference type="Proteomes" id="UP000238762"/>
    </source>
</evidence>
<evidence type="ECO:0000256" key="3">
    <source>
        <dbReference type="ARBA" id="ARBA00022989"/>
    </source>
</evidence>
<dbReference type="AlphaFoldDB" id="A0A2T1C1W8"/>
<accession>A0A2T1C1W8</accession>
<sequence>MKWNEMRESNNVEDRRGIPGGAGSVGIGTALVAVVLGLIFGVSPLQVLNFLQGNQGVPTSQTSSQPINDRDSAFVKSVLGDTEDTWDKIFSTQLKRRYEPPKLVLFNNGVNSGCGSAQTATGPFYCPSDRKVYLDLGFFEQVQATAGTNSDFARSYAIAHEVGHHVQTTLGISAKVRQAQANASPEEANALSVRQELQADCFAGLWAYYTAQRGLINEQDVAGALNTATQIGDDYLQKRSRGYAVPDSFTHGSSQQRVSWFTRGLKSGDIDQCNTFASP</sequence>